<dbReference type="OrthoDB" id="9940550at2759"/>
<dbReference type="Proteomes" id="UP000694397">
    <property type="component" value="Chromosome 4"/>
</dbReference>
<feature type="region of interest" description="Disordered" evidence="1">
    <location>
        <begin position="144"/>
        <end position="178"/>
    </location>
</feature>
<dbReference type="GO" id="GO:0005634">
    <property type="term" value="C:nucleus"/>
    <property type="evidence" value="ECO:0007669"/>
    <property type="project" value="TreeGrafter"/>
</dbReference>
<dbReference type="PANTHER" id="PTHR23098:SF16">
    <property type="entry name" value="REGULATORY PROTEIN ZESTE"/>
    <property type="match status" value="1"/>
</dbReference>
<evidence type="ECO:0000256" key="1">
    <source>
        <dbReference type="SAM" id="MobiDB-lite"/>
    </source>
</evidence>
<dbReference type="Ensembl" id="ENSSFOT00015042834.1">
    <property type="protein sequence ID" value="ENSSFOP00015058918.1"/>
    <property type="gene ID" value="ENSSFOG00015031974.1"/>
</dbReference>
<reference evidence="3" key="3">
    <citation type="submission" date="2025-09" db="UniProtKB">
        <authorList>
            <consortium name="Ensembl"/>
        </authorList>
    </citation>
    <scope>IDENTIFICATION</scope>
</reference>
<keyword evidence="4" id="KW-1185">Reference proteome</keyword>
<proteinExistence type="predicted"/>
<dbReference type="RefSeq" id="XP_018604887.2">
    <property type="nucleotide sequence ID" value="XM_018749371.2"/>
</dbReference>
<organism evidence="3 4">
    <name type="scientific">Scleropages formosus</name>
    <name type="common">Asian bonytongue</name>
    <name type="synonym">Osteoglossum formosum</name>
    <dbReference type="NCBI Taxonomy" id="113540"/>
    <lineage>
        <taxon>Eukaryota</taxon>
        <taxon>Metazoa</taxon>
        <taxon>Chordata</taxon>
        <taxon>Craniata</taxon>
        <taxon>Vertebrata</taxon>
        <taxon>Euteleostomi</taxon>
        <taxon>Actinopterygii</taxon>
        <taxon>Neopterygii</taxon>
        <taxon>Teleostei</taxon>
        <taxon>Osteoglossocephala</taxon>
        <taxon>Osteoglossomorpha</taxon>
        <taxon>Osteoglossiformes</taxon>
        <taxon>Osteoglossidae</taxon>
        <taxon>Scleropages</taxon>
    </lineage>
</organism>
<reference evidence="3 4" key="1">
    <citation type="submission" date="2019-04" db="EMBL/GenBank/DDBJ databases">
        <authorList>
            <consortium name="Wellcome Sanger Institute Data Sharing"/>
        </authorList>
    </citation>
    <scope>NUCLEOTIDE SEQUENCE [LARGE SCALE GENOMIC DNA]</scope>
</reference>
<accession>A0A8C9U7K3</accession>
<dbReference type="Pfam" id="PF13873">
    <property type="entry name" value="Myb_DNA-bind_5"/>
    <property type="match status" value="1"/>
</dbReference>
<evidence type="ECO:0000259" key="2">
    <source>
        <dbReference type="Pfam" id="PF13873"/>
    </source>
</evidence>
<dbReference type="InterPro" id="IPR028002">
    <property type="entry name" value="Myb_DNA-bind_5"/>
</dbReference>
<sequence>MAPLRERLRKHKFTDAELDVLIEGVTRQEDGLFGLRGIRLTAREKYEIWFEIAEQVCAASGIQRSIEDVKRRWQDLRRRTKAKVLEARRHVARDCPAPSPCLSAAERKVFDSLNVRTIVKDEERNQAACSLPEDLFLDTNTVSPEQQSAPHVEESSVPSVLSVPDADAPLPVAPSRPEVPIKNEAHYRCLFGGRVETAVQEGPPGNATVINSCPGFRDPLRSPNASWPRRTAPLSSFEQQILRAHREHTAALRDGFRSLARQNRLLYRELCETNRNVARIASRIAERSEGVTDMADELVGIQRRIGESIEATNSLQDRVIDLLAAQQERPVIVLPSGRRDSRPAAPGIGEESTSLLN</sequence>
<protein>
    <submittedName>
        <fullName evidence="3">Myb-related transcription factor, partner of profilin-like</fullName>
    </submittedName>
</protein>
<evidence type="ECO:0000313" key="3">
    <source>
        <dbReference type="Ensembl" id="ENSSFOP00015058918.1"/>
    </source>
</evidence>
<dbReference type="RefSeq" id="XP_018604888.2">
    <property type="nucleotide sequence ID" value="XM_018749372.2"/>
</dbReference>
<feature type="compositionally biased region" description="Low complexity" evidence="1">
    <location>
        <begin position="155"/>
        <end position="170"/>
    </location>
</feature>
<feature type="domain" description="Myb/SANT-like DNA-binding" evidence="2">
    <location>
        <begin position="9"/>
        <end position="85"/>
    </location>
</feature>
<dbReference type="GeneID" id="108932791"/>
<dbReference type="RefSeq" id="XP_018604886.2">
    <property type="nucleotide sequence ID" value="XM_018749370.2"/>
</dbReference>
<reference evidence="3" key="2">
    <citation type="submission" date="2025-08" db="UniProtKB">
        <authorList>
            <consortium name="Ensembl"/>
        </authorList>
    </citation>
    <scope>IDENTIFICATION</scope>
</reference>
<dbReference type="AlphaFoldDB" id="A0A8C9U7K3"/>
<feature type="region of interest" description="Disordered" evidence="1">
    <location>
        <begin position="336"/>
        <end position="357"/>
    </location>
</feature>
<dbReference type="PANTHER" id="PTHR23098">
    <property type="entry name" value="AGAP001331-PA-RELATED"/>
    <property type="match status" value="1"/>
</dbReference>
<gene>
    <name evidence="3" type="primary">LOC108932791</name>
</gene>
<evidence type="ECO:0000313" key="4">
    <source>
        <dbReference type="Proteomes" id="UP000694397"/>
    </source>
</evidence>
<name>A0A8C9U7K3_SCLFO</name>
<dbReference type="KEGG" id="sfm:108932791"/>
<dbReference type="GeneTree" id="ENSGT00960000187715"/>